<evidence type="ECO:0000313" key="2">
    <source>
        <dbReference type="Proteomes" id="UP000827418"/>
    </source>
</evidence>
<reference evidence="1" key="1">
    <citation type="submission" date="2021-05" db="EMBL/GenBank/DDBJ databases">
        <title>Diversity, taxonomy and evolution of archaeal viruses of the class Caudoviricetes.</title>
        <authorList>
            <person name="Liu Y."/>
            <person name="Demina T.A."/>
            <person name="Roux S."/>
            <person name="Aiewsakun P."/>
            <person name="Kazlauskas D."/>
            <person name="Simmonds P."/>
            <person name="Prangishvili D."/>
            <person name="Oksanen H.M."/>
            <person name="Krupovic M."/>
        </authorList>
    </citation>
    <scope>NUCLEOTIDE SEQUENCE</scope>
    <source>
        <strain evidence="1">HCTV-7/16</strain>
    </source>
</reference>
<evidence type="ECO:0000313" key="1">
    <source>
        <dbReference type="EMBL" id="UBF20355.1"/>
    </source>
</evidence>
<protein>
    <submittedName>
        <fullName evidence="1">P2 gpI-like phage tail protein</fullName>
    </submittedName>
</protein>
<proteinExistence type="predicted"/>
<accession>A0AAE8XTE0</accession>
<dbReference type="Proteomes" id="UP000827418">
    <property type="component" value="Segment"/>
</dbReference>
<name>A0AAE8XTE0_9CAUD</name>
<sequence length="216" mass="24151">MATINEEVEQLVNSLPSYYADDDESGNWKLLDAVGRQVVDLDGDIEELDDETTVQEALDVNSLEELAGIVQLRRRSGEGRDHYRARIIAEYQLNTSEGTTKDAFNSMATILGCEVEDLWFQDWRFLFGEIHDRTVCFLLPYDDVQNLDLSGEEISKIVQKLAPAGTTVKSQYNGSLRYKSKEDYENTNWNGYDGGYDALDSEGNPTGEGGTKGGLI</sequence>
<dbReference type="EMBL" id="MZ334502">
    <property type="protein sequence ID" value="UBF20355.1"/>
    <property type="molecule type" value="Genomic_DNA"/>
</dbReference>
<gene>
    <name evidence="1" type="ORF">HCTV-7_gp30</name>
</gene>
<organism evidence="1 2">
    <name type="scientific">Haloarcula phage HCTV-7</name>
    <dbReference type="NCBI Taxonomy" id="2877982"/>
    <lineage>
        <taxon>Viruses</taxon>
        <taxon>Duplodnaviria</taxon>
        <taxon>Heunggongvirae</taxon>
        <taxon>Uroviricota</taxon>
        <taxon>Caudoviricetes</taxon>
        <taxon>Thumleimavirales</taxon>
        <taxon>Hafunaviridae</taxon>
        <taxon>Haloferacalesvirus</taxon>
        <taxon>Haloferacalesvirus hv5</taxon>
    </lineage>
</organism>